<dbReference type="GO" id="GO:0019901">
    <property type="term" value="F:protein kinase binding"/>
    <property type="evidence" value="ECO:0007669"/>
    <property type="project" value="TreeGrafter"/>
</dbReference>
<dbReference type="STRING" id="50429.A0A2B4S9B9"/>
<dbReference type="GO" id="GO:1903358">
    <property type="term" value="P:regulation of Golgi organization"/>
    <property type="evidence" value="ECO:0007669"/>
    <property type="project" value="TreeGrafter"/>
</dbReference>
<gene>
    <name evidence="2" type="primary">pdcd10</name>
    <name evidence="2" type="ORF">AWC38_SpisGene10341</name>
</gene>
<keyword evidence="3" id="KW-1185">Reference proteome</keyword>
<reference evidence="3" key="1">
    <citation type="journal article" date="2017" name="bioRxiv">
        <title>Comparative analysis of the genomes of Stylophora pistillata and Acropora digitifera provides evidence for extensive differences between species of corals.</title>
        <authorList>
            <person name="Voolstra C.R."/>
            <person name="Li Y."/>
            <person name="Liew Y.J."/>
            <person name="Baumgarten S."/>
            <person name="Zoccola D."/>
            <person name="Flot J.-F."/>
            <person name="Tambutte S."/>
            <person name="Allemand D."/>
            <person name="Aranda M."/>
        </authorList>
    </citation>
    <scope>NUCLEOTIDE SEQUENCE [LARGE SCALE GENOMIC DNA]</scope>
</reference>
<accession>A0A2B4S9B9</accession>
<dbReference type="GO" id="GO:0005886">
    <property type="term" value="C:plasma membrane"/>
    <property type="evidence" value="ECO:0007669"/>
    <property type="project" value="UniProtKB-SubCell"/>
</dbReference>
<feature type="region of interest" description="Disordered" evidence="1">
    <location>
        <begin position="212"/>
        <end position="234"/>
    </location>
</feature>
<name>A0A2B4S9B9_STYPI</name>
<dbReference type="GO" id="GO:0000139">
    <property type="term" value="C:Golgi membrane"/>
    <property type="evidence" value="ECO:0007669"/>
    <property type="project" value="UniProtKB-SubCell"/>
</dbReference>
<protein>
    <submittedName>
        <fullName evidence="2">Programmed cell death protein 10</fullName>
    </submittedName>
</protein>
<feature type="compositionally biased region" description="Acidic residues" evidence="1">
    <location>
        <begin position="212"/>
        <end position="228"/>
    </location>
</feature>
<dbReference type="Pfam" id="PF06840">
    <property type="entry name" value="PDC10_C"/>
    <property type="match status" value="1"/>
</dbReference>
<dbReference type="Gene3D" id="1.20.120.330">
    <property type="entry name" value="Nucleotidyltransferases domain 2"/>
    <property type="match status" value="1"/>
</dbReference>
<dbReference type="PANTHER" id="PTHR13250">
    <property type="entry name" value="TF-1 CELL APOPTOSIS RELATED PROTEIN-15"/>
    <property type="match status" value="1"/>
</dbReference>
<dbReference type="OrthoDB" id="6017654at2759"/>
<dbReference type="EMBL" id="LSMT01000161">
    <property type="protein sequence ID" value="PFX25055.1"/>
    <property type="molecule type" value="Genomic_DNA"/>
</dbReference>
<evidence type="ECO:0000313" key="2">
    <source>
        <dbReference type="EMBL" id="PFX25055.1"/>
    </source>
</evidence>
<proteinExistence type="predicted"/>
<dbReference type="Gene3D" id="1.10.12.70">
    <property type="match status" value="1"/>
</dbReference>
<dbReference type="Proteomes" id="UP000225706">
    <property type="component" value="Unassembled WGS sequence"/>
</dbReference>
<dbReference type="AlphaFoldDB" id="A0A2B4S9B9"/>
<dbReference type="InterPro" id="IPR009652">
    <property type="entry name" value="PDCD10"/>
</dbReference>
<dbReference type="GO" id="GO:0006915">
    <property type="term" value="P:apoptotic process"/>
    <property type="evidence" value="ECO:0007669"/>
    <property type="project" value="UniProtKB-KW"/>
</dbReference>
<evidence type="ECO:0000313" key="3">
    <source>
        <dbReference type="Proteomes" id="UP000225706"/>
    </source>
</evidence>
<comment type="caution">
    <text evidence="2">The sequence shown here is derived from an EMBL/GenBank/DDBJ whole genome shotgun (WGS) entry which is preliminary data.</text>
</comment>
<sequence>MALDGEESTPVPNLALEAIVKPTLRELEPFYDKEAVEKLRTAFVKVENEIPGITQQIVGEILKSDYTFNAQGDEFNALLKKAKDLKTILAKIPAEIGNRQKFLQTIKDIATAIRDLLDAVNEVFKKCQNVGKMVQYKEASYLFVSCGLGASATAQGLERNKKEFVKYSKNFSDTLKQYFKDQRSEAVYVSANRLINQTNHILNMFSKSDSYGDMDDDDDDTNDNDSNNEDGNNRYVVLREPSSSEQYPSEGAPAPGEICFLFTREKGAYKSVPLGSPKTKKSSELVTSKNQPNLLVFDIFLSEIKKKKRGNISHQSPRNDIYEEIVHFRKNIFNIPSGRAGKLFIDELPFWLKQLHYNLEQNSIALKAFIVLPSLILQKPSSTSKSKEHSAVIERLSQEANTRSKIESIEASLDPELLCLTQQARDKDASSWRNAVPLKDQGLALNKQEFRDSLRLRYNLPLQEIPPTCACAEPFNVSHTLSCKKGAFVAQRHDGVRSLLTSLLSKVCKNVQVEPHLQPLDNEVMNLRSATTTSSDARLEVKADGF</sequence>
<dbReference type="PANTHER" id="PTHR13250:SF1">
    <property type="entry name" value="PROGRAMMED CELL DEATH PROTEIN 10"/>
    <property type="match status" value="1"/>
</dbReference>
<organism evidence="2 3">
    <name type="scientific">Stylophora pistillata</name>
    <name type="common">Smooth cauliflower coral</name>
    <dbReference type="NCBI Taxonomy" id="50429"/>
    <lineage>
        <taxon>Eukaryota</taxon>
        <taxon>Metazoa</taxon>
        <taxon>Cnidaria</taxon>
        <taxon>Anthozoa</taxon>
        <taxon>Hexacorallia</taxon>
        <taxon>Scleractinia</taxon>
        <taxon>Astrocoeniina</taxon>
        <taxon>Pocilloporidae</taxon>
        <taxon>Stylophora</taxon>
    </lineage>
</organism>
<evidence type="ECO:0000256" key="1">
    <source>
        <dbReference type="SAM" id="MobiDB-lite"/>
    </source>
</evidence>
<dbReference type="InterPro" id="IPR046409">
    <property type="entry name" value="PDC10_dimerisation_sf"/>
</dbReference>
<dbReference type="GO" id="GO:0090443">
    <property type="term" value="C:FAR/SIN/STRIPAK complex"/>
    <property type="evidence" value="ECO:0007669"/>
    <property type="project" value="TreeGrafter"/>
</dbReference>